<feature type="region of interest" description="Disordered" evidence="6">
    <location>
        <begin position="1"/>
        <end position="27"/>
    </location>
</feature>
<comment type="similarity">
    <text evidence="5">Belongs to the class I-like SAM-binding methyltransferase superfamily. rRNA adenine N(6)-methyltransferase family.</text>
</comment>
<evidence type="ECO:0000313" key="8">
    <source>
        <dbReference type="EMBL" id="SDS72641.1"/>
    </source>
</evidence>
<sequence>MPGARRRRSTTVADHTRSRRTRSAAPHTVGPERYWGWHRLRADWAARLVTDAGYGPDDLVLDLGAGDGALTAPLAATGARVLAVELHPERVRRLRRRFAEQPRVTVLELDLLDLRLPSRPFSVLANPPWSLAKPLIAALTAPGTRLGRADLVLQRGLVGDLGRKGTAGTGSRRRYRAEYLTSVPRWAFSPAPPAPAAVLRLHR</sequence>
<evidence type="ECO:0000256" key="5">
    <source>
        <dbReference type="PROSITE-ProRule" id="PRU01026"/>
    </source>
</evidence>
<gene>
    <name evidence="8" type="ORF">SAMN04489812_2817</name>
</gene>
<evidence type="ECO:0000256" key="6">
    <source>
        <dbReference type="SAM" id="MobiDB-lite"/>
    </source>
</evidence>
<evidence type="ECO:0000256" key="4">
    <source>
        <dbReference type="ARBA" id="ARBA00022884"/>
    </source>
</evidence>
<dbReference type="InterPro" id="IPR001737">
    <property type="entry name" value="KsgA/Erm"/>
</dbReference>
<dbReference type="CDD" id="cd02440">
    <property type="entry name" value="AdoMet_MTases"/>
    <property type="match status" value="1"/>
</dbReference>
<feature type="binding site" evidence="5">
    <location>
        <position position="85"/>
    </location>
    <ligand>
        <name>S-adenosyl-L-methionine</name>
        <dbReference type="ChEBI" id="CHEBI:59789"/>
    </ligand>
</feature>
<keyword evidence="1 5" id="KW-0489">Methyltransferase</keyword>
<dbReference type="InterPro" id="IPR020598">
    <property type="entry name" value="rRNA_Ade_methylase_Trfase_N"/>
</dbReference>
<keyword evidence="3 5" id="KW-0949">S-adenosyl-L-methionine</keyword>
<keyword evidence="4 5" id="KW-0694">RNA-binding</keyword>
<keyword evidence="9" id="KW-1185">Reference proteome</keyword>
<dbReference type="STRING" id="630515.SAMN04489812_2817"/>
<dbReference type="Gene3D" id="3.40.50.150">
    <property type="entry name" value="Vaccinia Virus protein VP39"/>
    <property type="match status" value="1"/>
</dbReference>
<dbReference type="EMBL" id="LT629772">
    <property type="protein sequence ID" value="SDS72641.1"/>
    <property type="molecule type" value="Genomic_DNA"/>
</dbReference>
<evidence type="ECO:0000259" key="7">
    <source>
        <dbReference type="SMART" id="SM00650"/>
    </source>
</evidence>
<accession>A0A1H1UK01</accession>
<feature type="binding site" evidence="5">
    <location>
        <position position="64"/>
    </location>
    <ligand>
        <name>S-adenosyl-L-methionine</name>
        <dbReference type="ChEBI" id="CHEBI:59789"/>
    </ligand>
</feature>
<name>A0A1H1UK01_9ACTN</name>
<dbReference type="SUPFAM" id="SSF53335">
    <property type="entry name" value="S-adenosyl-L-methionine-dependent methyltransferases"/>
    <property type="match status" value="1"/>
</dbReference>
<dbReference type="Pfam" id="PF00398">
    <property type="entry name" value="RrnaAD"/>
    <property type="match status" value="1"/>
</dbReference>
<feature type="binding site" evidence="5">
    <location>
        <position position="38"/>
    </location>
    <ligand>
        <name>S-adenosyl-L-methionine</name>
        <dbReference type="ChEBI" id="CHEBI:59789"/>
    </ligand>
</feature>
<dbReference type="GO" id="GO:0003723">
    <property type="term" value="F:RNA binding"/>
    <property type="evidence" value="ECO:0007669"/>
    <property type="project" value="UniProtKB-UniRule"/>
</dbReference>
<dbReference type="GO" id="GO:0000179">
    <property type="term" value="F:rRNA (adenine-N6,N6-)-dimethyltransferase activity"/>
    <property type="evidence" value="ECO:0007669"/>
    <property type="project" value="UniProtKB-UniRule"/>
</dbReference>
<reference evidence="8 9" key="1">
    <citation type="submission" date="2016-10" db="EMBL/GenBank/DDBJ databases">
        <authorList>
            <person name="de Groot N.N."/>
        </authorList>
    </citation>
    <scope>NUCLEOTIDE SEQUENCE [LARGE SCALE GENOMIC DNA]</scope>
    <source>
        <strain evidence="8 9">DSM 21800</strain>
    </source>
</reference>
<dbReference type="AlphaFoldDB" id="A0A1H1UK01"/>
<feature type="domain" description="Ribosomal RNA adenine methylase transferase N-terminal" evidence="7">
    <location>
        <begin position="44"/>
        <end position="203"/>
    </location>
</feature>
<keyword evidence="2 5" id="KW-0808">Transferase</keyword>
<evidence type="ECO:0000256" key="3">
    <source>
        <dbReference type="ARBA" id="ARBA00022691"/>
    </source>
</evidence>
<dbReference type="Proteomes" id="UP000199103">
    <property type="component" value="Chromosome I"/>
</dbReference>
<proteinExistence type="inferred from homology"/>
<evidence type="ECO:0000256" key="1">
    <source>
        <dbReference type="ARBA" id="ARBA00022603"/>
    </source>
</evidence>
<evidence type="ECO:0000313" key="9">
    <source>
        <dbReference type="Proteomes" id="UP000199103"/>
    </source>
</evidence>
<organism evidence="8 9">
    <name type="scientific">Microlunatus soli</name>
    <dbReference type="NCBI Taxonomy" id="630515"/>
    <lineage>
        <taxon>Bacteria</taxon>
        <taxon>Bacillati</taxon>
        <taxon>Actinomycetota</taxon>
        <taxon>Actinomycetes</taxon>
        <taxon>Propionibacteriales</taxon>
        <taxon>Propionibacteriaceae</taxon>
        <taxon>Microlunatus</taxon>
    </lineage>
</organism>
<protein>
    <submittedName>
        <fullName evidence="8">23S rRNA (Adenine-N6)-dimethyltransferase</fullName>
    </submittedName>
</protein>
<feature type="binding site" evidence="5">
    <location>
        <position position="40"/>
    </location>
    <ligand>
        <name>S-adenosyl-L-methionine</name>
        <dbReference type="ChEBI" id="CHEBI:59789"/>
    </ligand>
</feature>
<feature type="binding site" evidence="5">
    <location>
        <position position="126"/>
    </location>
    <ligand>
        <name>S-adenosyl-L-methionine</name>
        <dbReference type="ChEBI" id="CHEBI:59789"/>
    </ligand>
</feature>
<dbReference type="PROSITE" id="PS51689">
    <property type="entry name" value="SAM_RNA_A_N6_MT"/>
    <property type="match status" value="1"/>
</dbReference>
<dbReference type="PANTHER" id="PTHR11727:SF7">
    <property type="entry name" value="DIMETHYLADENOSINE TRANSFERASE-RELATED"/>
    <property type="match status" value="1"/>
</dbReference>
<feature type="binding site" evidence="5">
    <location>
        <position position="110"/>
    </location>
    <ligand>
        <name>S-adenosyl-L-methionine</name>
        <dbReference type="ChEBI" id="CHEBI:59789"/>
    </ligand>
</feature>
<dbReference type="InterPro" id="IPR029063">
    <property type="entry name" value="SAM-dependent_MTases_sf"/>
</dbReference>
<dbReference type="SMART" id="SM00650">
    <property type="entry name" value="rADc"/>
    <property type="match status" value="1"/>
</dbReference>
<dbReference type="PANTHER" id="PTHR11727">
    <property type="entry name" value="DIMETHYLADENOSINE TRANSFERASE"/>
    <property type="match status" value="1"/>
</dbReference>
<evidence type="ECO:0000256" key="2">
    <source>
        <dbReference type="ARBA" id="ARBA00022679"/>
    </source>
</evidence>